<dbReference type="PANTHER" id="PTHR43150">
    <property type="entry name" value="HYPERKINETIC, ISOFORM M"/>
    <property type="match status" value="1"/>
</dbReference>
<dbReference type="SUPFAM" id="SSF51430">
    <property type="entry name" value="NAD(P)-linked oxidoreductase"/>
    <property type="match status" value="1"/>
</dbReference>
<evidence type="ECO:0000256" key="1">
    <source>
        <dbReference type="ARBA" id="ARBA00006515"/>
    </source>
</evidence>
<dbReference type="CDD" id="cd19151">
    <property type="entry name" value="AKR_AKR14A2"/>
    <property type="match status" value="1"/>
</dbReference>
<name>A0ABV1PLE6_9ENTR</name>
<feature type="domain" description="NADP-dependent oxidoreductase" evidence="4">
    <location>
        <begin position="28"/>
        <end position="328"/>
    </location>
</feature>
<evidence type="ECO:0000256" key="3">
    <source>
        <dbReference type="ARBA" id="ARBA00023002"/>
    </source>
</evidence>
<dbReference type="Gene3D" id="3.20.20.100">
    <property type="entry name" value="NADP-dependent oxidoreductase domain"/>
    <property type="match status" value="1"/>
</dbReference>
<dbReference type="InterPro" id="IPR005399">
    <property type="entry name" value="K_chnl_volt-dep_bsu_KCNAB-rel"/>
</dbReference>
<dbReference type="InterPro" id="IPR023210">
    <property type="entry name" value="NADP_OxRdtase_dom"/>
</dbReference>
<dbReference type="RefSeq" id="WP_247366110.1">
    <property type="nucleotide sequence ID" value="NZ_JBEHGX010000003.1"/>
</dbReference>
<evidence type="ECO:0000313" key="5">
    <source>
        <dbReference type="EMBL" id="MER0125673.1"/>
    </source>
</evidence>
<sequence>MVYQADPARYQTMEYRRCGRSGLKLPAISLGLWHNFGDATLLETSRQLLRRAFDLGITHFDLANNYGPPPGSAESNFGRILREDFLPYRDELIISSKAGYTMWDGPYGDWGSRKYLLSSLDQSLQRMGLEYVDIFYHHRPDPETPLEETMRALDHAVRQGKALYVGLSNYPAPLARKAIDILNELGTPCLIHQPKYSLFERWVEEELLDVLAEKGVGSIAFSPLAGGQLTDRYLHGIPPDSRAASGSRFLNPDQITEEKLKKVRQLNAMAERRGQKLSQMSLAWVLRDEKVTSVLIGASKTSQLEDAVGMLANRQFTQEERQEIETILNGELV</sequence>
<comment type="caution">
    <text evidence="5">The sequence shown here is derived from an EMBL/GenBank/DDBJ whole genome shotgun (WGS) entry which is preliminary data.</text>
</comment>
<gene>
    <name evidence="5" type="primary">mgrA</name>
    <name evidence="5" type="ORF">ABQG75_07975</name>
</gene>
<evidence type="ECO:0000256" key="2">
    <source>
        <dbReference type="ARBA" id="ARBA00022857"/>
    </source>
</evidence>
<dbReference type="NCBIfam" id="NF007388">
    <property type="entry name" value="PRK09912.1"/>
    <property type="match status" value="1"/>
</dbReference>
<keyword evidence="2" id="KW-0521">NADP</keyword>
<dbReference type="PRINTS" id="PR01577">
    <property type="entry name" value="KCNABCHANNEL"/>
</dbReference>
<keyword evidence="6" id="KW-1185">Reference proteome</keyword>
<keyword evidence="3 5" id="KW-0560">Oxidoreductase</keyword>
<organism evidence="5 6">
    <name type="scientific">Franconibacter daqui</name>
    <dbReference type="NCBI Taxonomy" id="2047724"/>
    <lineage>
        <taxon>Bacteria</taxon>
        <taxon>Pseudomonadati</taxon>
        <taxon>Pseudomonadota</taxon>
        <taxon>Gammaproteobacteria</taxon>
        <taxon>Enterobacterales</taxon>
        <taxon>Enterobacteriaceae</taxon>
        <taxon>Franconibacter</taxon>
    </lineage>
</organism>
<dbReference type="EMBL" id="JBEHGX010000003">
    <property type="protein sequence ID" value="MER0125673.1"/>
    <property type="molecule type" value="Genomic_DNA"/>
</dbReference>
<accession>A0ABV1PLE6</accession>
<evidence type="ECO:0000259" key="4">
    <source>
        <dbReference type="Pfam" id="PF00248"/>
    </source>
</evidence>
<dbReference type="GO" id="GO:0016491">
    <property type="term" value="F:oxidoreductase activity"/>
    <property type="evidence" value="ECO:0007669"/>
    <property type="project" value="UniProtKB-KW"/>
</dbReference>
<reference evidence="5 6" key="1">
    <citation type="submission" date="2024-06" db="EMBL/GenBank/DDBJ databases">
        <title>Fanconibacter daqui strain Q02 whole shotgun sequencing project.</title>
        <authorList>
            <person name="Rodrigues J.W.A."/>
            <person name="Viana L.C."/>
            <person name="Vieira E.C."/>
            <person name="Souza F.O.L."/>
            <person name="Alegria O.C."/>
            <person name="Patroca S."/>
            <person name="Cruz A.C.R."/>
            <person name="Nunes A.R.C."/>
        </authorList>
    </citation>
    <scope>NUCLEOTIDE SEQUENCE [LARGE SCALE GENOMIC DNA]</scope>
    <source>
        <strain evidence="5 6">Q02</strain>
    </source>
</reference>
<dbReference type="Pfam" id="PF00248">
    <property type="entry name" value="Aldo_ket_red"/>
    <property type="match status" value="1"/>
</dbReference>
<protein>
    <submittedName>
        <fullName evidence="5">L-glyceraldehyde 3-phosphate reductase</fullName>
        <ecNumber evidence="5">1.1.1.-</ecNumber>
    </submittedName>
</protein>
<dbReference type="Proteomes" id="UP001447374">
    <property type="component" value="Unassembled WGS sequence"/>
</dbReference>
<proteinExistence type="inferred from homology"/>
<dbReference type="EC" id="1.1.1.-" evidence="5"/>
<comment type="similarity">
    <text evidence="1">Belongs to the shaker potassium channel beta subunit family.</text>
</comment>
<evidence type="ECO:0000313" key="6">
    <source>
        <dbReference type="Proteomes" id="UP001447374"/>
    </source>
</evidence>
<dbReference type="InterPro" id="IPR036812">
    <property type="entry name" value="NAD(P)_OxRdtase_dom_sf"/>
</dbReference>
<dbReference type="PANTHER" id="PTHR43150:SF4">
    <property type="entry name" value="L-GLYCERALDEHYDE 3-PHOSPHATE REDUCTASE"/>
    <property type="match status" value="1"/>
</dbReference>